<name>A0A8C6J492_MELUD</name>
<reference evidence="7" key="2">
    <citation type="submission" date="2025-08" db="UniProtKB">
        <authorList>
            <consortium name="Ensembl"/>
        </authorList>
    </citation>
    <scope>IDENTIFICATION</scope>
</reference>
<dbReference type="SUPFAM" id="SSF48726">
    <property type="entry name" value="Immunoglobulin"/>
    <property type="match status" value="1"/>
</dbReference>
<dbReference type="Pfam" id="PF07686">
    <property type="entry name" value="V-set"/>
    <property type="match status" value="1"/>
</dbReference>
<dbReference type="Gene3D" id="2.60.40.10">
    <property type="entry name" value="Immunoglobulins"/>
    <property type="match status" value="1"/>
</dbReference>
<dbReference type="PROSITE" id="PS50835">
    <property type="entry name" value="IG_LIKE"/>
    <property type="match status" value="1"/>
</dbReference>
<keyword evidence="1" id="KW-0732">Signal</keyword>
<dbReference type="InterPro" id="IPR013106">
    <property type="entry name" value="Ig_V-set"/>
</dbReference>
<keyword evidence="3" id="KW-1064">Adaptive immunity</keyword>
<evidence type="ECO:0000313" key="8">
    <source>
        <dbReference type="Proteomes" id="UP000694405"/>
    </source>
</evidence>
<protein>
    <submittedName>
        <fullName evidence="7">Uncharacterized protein</fullName>
    </submittedName>
</protein>
<evidence type="ECO:0000256" key="4">
    <source>
        <dbReference type="ARBA" id="ARBA00023170"/>
    </source>
</evidence>
<organism evidence="7 8">
    <name type="scientific">Melopsittacus undulatus</name>
    <name type="common">Budgerigar</name>
    <name type="synonym">Psittacus undulatus</name>
    <dbReference type="NCBI Taxonomy" id="13146"/>
    <lineage>
        <taxon>Eukaryota</taxon>
        <taxon>Metazoa</taxon>
        <taxon>Chordata</taxon>
        <taxon>Craniata</taxon>
        <taxon>Vertebrata</taxon>
        <taxon>Euteleostomi</taxon>
        <taxon>Archelosauria</taxon>
        <taxon>Archosauria</taxon>
        <taxon>Dinosauria</taxon>
        <taxon>Saurischia</taxon>
        <taxon>Theropoda</taxon>
        <taxon>Coelurosauria</taxon>
        <taxon>Aves</taxon>
        <taxon>Neognathae</taxon>
        <taxon>Neoaves</taxon>
        <taxon>Telluraves</taxon>
        <taxon>Australaves</taxon>
        <taxon>Psittaciformes</taxon>
        <taxon>Psittaculidae</taxon>
        <taxon>Melopsittacus</taxon>
    </lineage>
</organism>
<dbReference type="InterPro" id="IPR036179">
    <property type="entry name" value="Ig-like_dom_sf"/>
</dbReference>
<dbReference type="InterPro" id="IPR013783">
    <property type="entry name" value="Ig-like_fold"/>
</dbReference>
<dbReference type="Ensembl" id="ENSMUNT00000009324.2">
    <property type="protein sequence ID" value="ENSMUNP00000008064.2"/>
    <property type="gene ID" value="ENSMUNG00000019737.1"/>
</dbReference>
<proteinExistence type="predicted"/>
<keyword evidence="2" id="KW-0391">Immunity</keyword>
<keyword evidence="5" id="KW-0393">Immunoglobulin domain</keyword>
<accession>A0A8V5GLS0</accession>
<keyword evidence="6" id="KW-1279">T cell receptor</keyword>
<evidence type="ECO:0000256" key="3">
    <source>
        <dbReference type="ARBA" id="ARBA00023130"/>
    </source>
</evidence>
<dbReference type="PANTHER" id="PTHR19343">
    <property type="entry name" value="T CELL RECEPTOR ALPHA VARIABLE 1-2"/>
    <property type="match status" value="1"/>
</dbReference>
<reference evidence="7" key="1">
    <citation type="submission" date="2020-03" db="EMBL/GenBank/DDBJ databases">
        <title>Melopsittacus undulatus (budgerigar) genome, bMelUnd1, maternal haplotype with Z.</title>
        <authorList>
            <person name="Gedman G."/>
            <person name="Mountcastle J."/>
            <person name="Haase B."/>
            <person name="Formenti G."/>
            <person name="Wright T."/>
            <person name="Apodaca J."/>
            <person name="Pelan S."/>
            <person name="Chow W."/>
            <person name="Rhie A."/>
            <person name="Howe K."/>
            <person name="Fedrigo O."/>
            <person name="Jarvis E.D."/>
        </authorList>
    </citation>
    <scope>NUCLEOTIDE SEQUENCE [LARGE SCALE GENOMIC DNA]</scope>
</reference>
<keyword evidence="8" id="KW-1185">Reference proteome</keyword>
<dbReference type="InterPro" id="IPR007110">
    <property type="entry name" value="Ig-like_dom"/>
</dbReference>
<sequence>RNTHPPDLLFILLSPQLLTHLCLHLPSSTTENIAISINCSHHNLPRTDFIHWYRQFPGRGPEFLVSAVQGSKQLQDPKGRLSVAADRKYSLLKLQEVALSDSALYLCAGQDTLVQEAASAVQ</sequence>
<dbReference type="AlphaFoldDB" id="A0A8C6J492"/>
<keyword evidence="4" id="KW-0675">Receptor</keyword>
<reference evidence="7" key="3">
    <citation type="submission" date="2025-09" db="UniProtKB">
        <authorList>
            <consortium name="Ensembl"/>
        </authorList>
    </citation>
    <scope>IDENTIFICATION</scope>
</reference>
<dbReference type="PANTHER" id="PTHR19343:SF13">
    <property type="entry name" value="T CELL RECEPTOR ALPHA VARIABLE 21"/>
    <property type="match status" value="1"/>
</dbReference>
<dbReference type="GO" id="GO:0042605">
    <property type="term" value="F:peptide antigen binding"/>
    <property type="evidence" value="ECO:0007669"/>
    <property type="project" value="TreeGrafter"/>
</dbReference>
<evidence type="ECO:0000256" key="1">
    <source>
        <dbReference type="ARBA" id="ARBA00022729"/>
    </source>
</evidence>
<evidence type="ECO:0000256" key="2">
    <source>
        <dbReference type="ARBA" id="ARBA00022859"/>
    </source>
</evidence>
<dbReference type="SMART" id="SM00406">
    <property type="entry name" value="IGv"/>
    <property type="match status" value="1"/>
</dbReference>
<dbReference type="InterPro" id="IPR051006">
    <property type="entry name" value="TCR_variable_domain"/>
</dbReference>
<evidence type="ECO:0000256" key="6">
    <source>
        <dbReference type="ARBA" id="ARBA00043266"/>
    </source>
</evidence>
<dbReference type="GO" id="GO:0002250">
    <property type="term" value="P:adaptive immune response"/>
    <property type="evidence" value="ECO:0007669"/>
    <property type="project" value="UniProtKB-KW"/>
</dbReference>
<evidence type="ECO:0000256" key="5">
    <source>
        <dbReference type="ARBA" id="ARBA00023319"/>
    </source>
</evidence>
<dbReference type="GO" id="GO:0042101">
    <property type="term" value="C:T cell receptor complex"/>
    <property type="evidence" value="ECO:0007669"/>
    <property type="project" value="UniProtKB-KW"/>
</dbReference>
<dbReference type="Proteomes" id="UP000694405">
    <property type="component" value="Chromosome 17"/>
</dbReference>
<accession>A0A8C6J492</accession>
<evidence type="ECO:0000313" key="7">
    <source>
        <dbReference type="Ensembl" id="ENSMUNP00000008064.2"/>
    </source>
</evidence>